<reference evidence="2" key="2">
    <citation type="submission" date="2019-06" db="EMBL/GenBank/DDBJ databases">
        <title>Genomics analysis of Aphanomyces spp. identifies a new class of oomycete effector associated with host adaptation.</title>
        <authorList>
            <person name="Gaulin E."/>
        </authorList>
    </citation>
    <scope>NUCLEOTIDE SEQUENCE</scope>
    <source>
        <strain evidence="2">CBS 578.67</strain>
    </source>
</reference>
<gene>
    <name evidence="3" type="primary">Aste57867_15583</name>
    <name evidence="2" type="ORF">As57867_015527</name>
    <name evidence="3" type="ORF">ASTE57867_15583</name>
</gene>
<dbReference type="Gene3D" id="1.25.40.20">
    <property type="entry name" value="Ankyrin repeat-containing domain"/>
    <property type="match status" value="1"/>
</dbReference>
<dbReference type="Pfam" id="PF12796">
    <property type="entry name" value="Ank_2"/>
    <property type="match status" value="1"/>
</dbReference>
<dbReference type="Proteomes" id="UP000332933">
    <property type="component" value="Unassembled WGS sequence"/>
</dbReference>
<dbReference type="PANTHER" id="PTHR46586:SF3">
    <property type="entry name" value="ANKYRIN REPEAT-CONTAINING PROTEIN"/>
    <property type="match status" value="1"/>
</dbReference>
<dbReference type="SUPFAM" id="SSF140860">
    <property type="entry name" value="Pseudo ankyrin repeat-like"/>
    <property type="match status" value="1"/>
</dbReference>
<name>A0A485L426_9STRA</name>
<dbReference type="AlphaFoldDB" id="A0A485L426"/>
<feature type="region of interest" description="Disordered" evidence="1">
    <location>
        <begin position="293"/>
        <end position="313"/>
    </location>
</feature>
<dbReference type="InterPro" id="IPR052050">
    <property type="entry name" value="SecEffector_AnkRepeat"/>
</dbReference>
<evidence type="ECO:0000313" key="3">
    <source>
        <dbReference type="EMBL" id="VFT92385.1"/>
    </source>
</evidence>
<dbReference type="InterPro" id="IPR036770">
    <property type="entry name" value="Ankyrin_rpt-contain_sf"/>
</dbReference>
<keyword evidence="4" id="KW-1185">Reference proteome</keyword>
<protein>
    <submittedName>
        <fullName evidence="3">Aste57867_15583 protein</fullName>
    </submittedName>
</protein>
<sequence>MGLCMSKDCPGASRPRKHFGSTTRSTAFLVFLYPDLVRAITQYQAGVFVEELAFLGHPCSGRCLQLSEYSVDSAEFDLVDQTLRPWYRLRGHARPCALLLGRRDLLRIVFLHAVYFGELAVLESLHHATQILHQDDPRRRYGGRSAIDGRPQVVHNHDLFDLVATKGHVHVLAFLHTSGYQQKSPRAIQRAVVHGHLAILEYMYAHQLGTCTSRAMDLAAAGGFLEIVKFLHVQLDAVGCTTQAVDHAAANGHVRVVQWLLETREEGGTSKALATAKANGHHEVVTYLRARGQDERGTKRGQATPRLVHAMTA</sequence>
<evidence type="ECO:0000313" key="4">
    <source>
        <dbReference type="Proteomes" id="UP000332933"/>
    </source>
</evidence>
<dbReference type="OrthoDB" id="61424at2759"/>
<dbReference type="EMBL" id="VJMH01005689">
    <property type="protein sequence ID" value="KAF0693464.1"/>
    <property type="molecule type" value="Genomic_DNA"/>
</dbReference>
<accession>A0A485L426</accession>
<dbReference type="EMBL" id="CAADRA010005710">
    <property type="protein sequence ID" value="VFT92385.1"/>
    <property type="molecule type" value="Genomic_DNA"/>
</dbReference>
<reference evidence="3 4" key="1">
    <citation type="submission" date="2019-03" db="EMBL/GenBank/DDBJ databases">
        <authorList>
            <person name="Gaulin E."/>
            <person name="Dumas B."/>
        </authorList>
    </citation>
    <scope>NUCLEOTIDE SEQUENCE [LARGE SCALE GENOMIC DNA]</scope>
    <source>
        <strain evidence="3">CBS 568.67</strain>
    </source>
</reference>
<dbReference type="PANTHER" id="PTHR46586">
    <property type="entry name" value="ANKYRIN REPEAT-CONTAINING PROTEIN"/>
    <property type="match status" value="1"/>
</dbReference>
<dbReference type="InterPro" id="IPR002110">
    <property type="entry name" value="Ankyrin_rpt"/>
</dbReference>
<evidence type="ECO:0000256" key="1">
    <source>
        <dbReference type="SAM" id="MobiDB-lite"/>
    </source>
</evidence>
<evidence type="ECO:0000313" key="2">
    <source>
        <dbReference type="EMBL" id="KAF0693464.1"/>
    </source>
</evidence>
<proteinExistence type="predicted"/>
<organism evidence="3 4">
    <name type="scientific">Aphanomyces stellatus</name>
    <dbReference type="NCBI Taxonomy" id="120398"/>
    <lineage>
        <taxon>Eukaryota</taxon>
        <taxon>Sar</taxon>
        <taxon>Stramenopiles</taxon>
        <taxon>Oomycota</taxon>
        <taxon>Saprolegniomycetes</taxon>
        <taxon>Saprolegniales</taxon>
        <taxon>Verrucalvaceae</taxon>
        <taxon>Aphanomyces</taxon>
    </lineage>
</organism>